<organism evidence="1 2">
    <name type="scientific">Bacillus thuringiensis Bt18247</name>
    <dbReference type="NCBI Taxonomy" id="1423143"/>
    <lineage>
        <taxon>Bacteria</taxon>
        <taxon>Bacillati</taxon>
        <taxon>Bacillota</taxon>
        <taxon>Bacilli</taxon>
        <taxon>Bacillales</taxon>
        <taxon>Bacillaceae</taxon>
        <taxon>Bacillus</taxon>
        <taxon>Bacillus cereus group</taxon>
    </lineage>
</organism>
<reference evidence="1 2" key="1">
    <citation type="submission" date="2016-02" db="EMBL/GenBank/DDBJ databases">
        <title>Comparative analysis of three nematocidal Bacillus thuringiensis strains.</title>
        <authorList>
            <person name="Hollensteiner J."/>
            <person name="Kloesener M."/>
            <person name="Bunk B."/>
            <person name="Sproeer C."/>
            <person name="Rosenstiel P."/>
            <person name="Schulte-Iserlohe R."/>
            <person name="Schulenburg H."/>
            <person name="Liesegang H."/>
        </authorList>
    </citation>
    <scope>NUCLEOTIDE SEQUENCE [LARGE SCALE GENOMIC DNA]</scope>
    <source>
        <strain evidence="1 2">Bt18247</strain>
    </source>
</reference>
<protein>
    <submittedName>
        <fullName evidence="1">Uncharacterized protein</fullName>
    </submittedName>
</protein>
<accession>A0A9W3SPU4</accession>
<name>A0A9W3SPU4_BACTU</name>
<sequence>MDICAFEDGSSYTQFVGKKSLYESKEHFAKECTKEFCYILENMLSEQDYLKVMSKINSEVVHDNLYCRYYPRMPEEMSYLDLESGYLFCDKSKGAFEVYVIDIEELRNLIK</sequence>
<proteinExistence type="predicted"/>
<dbReference type="AlphaFoldDB" id="A0A9W3SPU4"/>
<dbReference type="Proteomes" id="UP000192743">
    <property type="component" value="Chromosome"/>
</dbReference>
<dbReference type="RefSeq" id="WP_069354980.1">
    <property type="nucleotide sequence ID" value="NZ_CP015250.1"/>
</dbReference>
<dbReference type="EMBL" id="CP015250">
    <property type="protein sequence ID" value="AOM09278.1"/>
    <property type="molecule type" value="Genomic_DNA"/>
</dbReference>
<evidence type="ECO:0000313" key="1">
    <source>
        <dbReference type="EMBL" id="AOM09278.1"/>
    </source>
</evidence>
<gene>
    <name evidence="1" type="ORF">BTI247_08440</name>
</gene>
<evidence type="ECO:0000313" key="2">
    <source>
        <dbReference type="Proteomes" id="UP000192743"/>
    </source>
</evidence>